<evidence type="ECO:0000313" key="3">
    <source>
        <dbReference type="Proteomes" id="UP000053617"/>
    </source>
</evidence>
<sequence length="697" mass="76314">MASRPQNTDLLVFVDARSKRQIPREPRALEPALPTSMMNAKNPTTNDRTAESGLFDLGAHPNQDRPKRPLRRKRRFTMGGPDRPPNETADAPSGNDISINTSGYSGQERSSVTISVSTEDWAKLDPGRNAPQPGLHPSSAADSGRIPRKPNSTTILKRHEVRGSRSQSPKASYPPTSWKISSRDHFAASASASASASAEEGFSNTLHKDSDARAFANPLEIPNLKALPLTISSTRTGALSESSSPRLFPSGIQASSSEAIRETSSATCLIAHPTGPSSRESSSLPTRRIYIRSHRRTNKAVSSSSICTPTGTSPTPEDDNADNEPCSIPHCLPAEPTLPDPEVVYAHKYHYTTCPHTSPPASRPLNAQPTLAGYDEGLLAYPPFHLQTWGSRCLMAPPNIYIIEGSCPECDLASRRKAESEILDKYTDTLDNLSLQIHLLSQDVEPDFPTAIKSAIRANTASALMFSHSNRDRGFDWTTRVSAHPTITPETTQTILEIERHLDHVIEQRDREVKLIWKGYTARWGPATVGIHRENHTLKKTRSRAPSTSERIDLTEQDTTSSTSIIASTAEAGTDRPSTMTSMSATSTHMTKTRSSSIRSQRSSQGTGTGAQTYMSVGNGPKDRYSDGTHDVNVPSSVDGVRNGGRMIVDWIRPDLDSDGRPRTRSRSQSQNQNQSRNHSRSQSQNRGHETRSLDIW</sequence>
<dbReference type="HOGENOM" id="CLU_028344_0_0_1"/>
<organism evidence="2 3">
    <name type="scientific">Rhinocladiella mackenziei CBS 650.93</name>
    <dbReference type="NCBI Taxonomy" id="1442369"/>
    <lineage>
        <taxon>Eukaryota</taxon>
        <taxon>Fungi</taxon>
        <taxon>Dikarya</taxon>
        <taxon>Ascomycota</taxon>
        <taxon>Pezizomycotina</taxon>
        <taxon>Eurotiomycetes</taxon>
        <taxon>Chaetothyriomycetidae</taxon>
        <taxon>Chaetothyriales</taxon>
        <taxon>Herpotrichiellaceae</taxon>
        <taxon>Rhinocladiella</taxon>
    </lineage>
</organism>
<feature type="compositionally biased region" description="Polar residues" evidence="1">
    <location>
        <begin position="95"/>
        <end position="118"/>
    </location>
</feature>
<feature type="region of interest" description="Disordered" evidence="1">
    <location>
        <begin position="1"/>
        <end position="178"/>
    </location>
</feature>
<feature type="region of interest" description="Disordered" evidence="1">
    <location>
        <begin position="538"/>
        <end position="697"/>
    </location>
</feature>
<feature type="region of interest" description="Disordered" evidence="1">
    <location>
        <begin position="295"/>
        <end position="327"/>
    </location>
</feature>
<dbReference type="OrthoDB" id="4120541at2759"/>
<name>A0A0D2I817_9EURO</name>
<feature type="compositionally biased region" description="Basic and acidic residues" evidence="1">
    <location>
        <begin position="652"/>
        <end position="662"/>
    </location>
</feature>
<dbReference type="RefSeq" id="XP_013269125.1">
    <property type="nucleotide sequence ID" value="XM_013413671.1"/>
</dbReference>
<feature type="compositionally biased region" description="Polar residues" evidence="1">
    <location>
        <begin position="36"/>
        <end position="47"/>
    </location>
</feature>
<reference evidence="2 3" key="1">
    <citation type="submission" date="2015-01" db="EMBL/GenBank/DDBJ databases">
        <title>The Genome Sequence of Rhinocladiella mackenzie CBS 650.93.</title>
        <authorList>
            <consortium name="The Broad Institute Genomics Platform"/>
            <person name="Cuomo C."/>
            <person name="de Hoog S."/>
            <person name="Gorbushina A."/>
            <person name="Stielow B."/>
            <person name="Teixiera M."/>
            <person name="Abouelleil A."/>
            <person name="Chapman S.B."/>
            <person name="Priest M."/>
            <person name="Young S.K."/>
            <person name="Wortman J."/>
            <person name="Nusbaum C."/>
            <person name="Birren B."/>
        </authorList>
    </citation>
    <scope>NUCLEOTIDE SEQUENCE [LARGE SCALE GENOMIC DNA]</scope>
    <source>
        <strain evidence="2 3">CBS 650.93</strain>
    </source>
</reference>
<dbReference type="VEuPathDB" id="FungiDB:Z518_07928"/>
<gene>
    <name evidence="2" type="ORF">Z518_07928</name>
</gene>
<dbReference type="AlphaFoldDB" id="A0A0D2I817"/>
<evidence type="ECO:0000313" key="2">
    <source>
        <dbReference type="EMBL" id="KIX01989.1"/>
    </source>
</evidence>
<feature type="compositionally biased region" description="Polar residues" evidence="1">
    <location>
        <begin position="164"/>
        <end position="178"/>
    </location>
</feature>
<proteinExistence type="predicted"/>
<evidence type="ECO:0000256" key="1">
    <source>
        <dbReference type="SAM" id="MobiDB-lite"/>
    </source>
</evidence>
<feature type="compositionally biased region" description="Low complexity" evidence="1">
    <location>
        <begin position="667"/>
        <end position="686"/>
    </location>
</feature>
<feature type="compositionally biased region" description="Low complexity" evidence="1">
    <location>
        <begin position="559"/>
        <end position="570"/>
    </location>
</feature>
<dbReference type="EMBL" id="KN847480">
    <property type="protein sequence ID" value="KIX01989.1"/>
    <property type="molecule type" value="Genomic_DNA"/>
</dbReference>
<feature type="compositionally biased region" description="Low complexity" evidence="1">
    <location>
        <begin position="578"/>
        <end position="605"/>
    </location>
</feature>
<feature type="compositionally biased region" description="Basic and acidic residues" evidence="1">
    <location>
        <begin position="16"/>
        <end position="28"/>
    </location>
</feature>
<accession>A0A0D2I817</accession>
<feature type="compositionally biased region" description="Basic and acidic residues" evidence="1">
    <location>
        <begin position="687"/>
        <end position="697"/>
    </location>
</feature>
<feature type="compositionally biased region" description="Polar residues" evidence="1">
    <location>
        <begin position="299"/>
        <end position="315"/>
    </location>
</feature>
<keyword evidence="3" id="KW-1185">Reference proteome</keyword>
<feature type="compositionally biased region" description="Basic and acidic residues" evidence="1">
    <location>
        <begin position="621"/>
        <end position="630"/>
    </location>
</feature>
<dbReference type="GeneID" id="25295999"/>
<dbReference type="Proteomes" id="UP000053617">
    <property type="component" value="Unassembled WGS sequence"/>
</dbReference>
<protein>
    <submittedName>
        <fullName evidence="2">Uncharacterized protein</fullName>
    </submittedName>
</protein>